<comment type="caution">
    <text evidence="2">The sequence shown here is derived from an EMBL/GenBank/DDBJ whole genome shotgun (WGS) entry which is preliminary data.</text>
</comment>
<dbReference type="AlphaFoldDB" id="A0A409WWJ7"/>
<evidence type="ECO:0000256" key="1">
    <source>
        <dbReference type="SAM" id="MobiDB-lite"/>
    </source>
</evidence>
<feature type="compositionally biased region" description="Low complexity" evidence="1">
    <location>
        <begin position="332"/>
        <end position="366"/>
    </location>
</feature>
<keyword evidence="3" id="KW-1185">Reference proteome</keyword>
<name>A0A409WWJ7_PSICY</name>
<organism evidence="2 3">
    <name type="scientific">Psilocybe cyanescens</name>
    <dbReference type="NCBI Taxonomy" id="93625"/>
    <lineage>
        <taxon>Eukaryota</taxon>
        <taxon>Fungi</taxon>
        <taxon>Dikarya</taxon>
        <taxon>Basidiomycota</taxon>
        <taxon>Agaricomycotina</taxon>
        <taxon>Agaricomycetes</taxon>
        <taxon>Agaricomycetidae</taxon>
        <taxon>Agaricales</taxon>
        <taxon>Agaricineae</taxon>
        <taxon>Strophariaceae</taxon>
        <taxon>Psilocybe</taxon>
    </lineage>
</organism>
<gene>
    <name evidence="2" type="ORF">CVT25_009217</name>
</gene>
<protein>
    <submittedName>
        <fullName evidence="2">Uncharacterized protein</fullName>
    </submittedName>
</protein>
<dbReference type="EMBL" id="NHYD01003092">
    <property type="protein sequence ID" value="PPQ82841.1"/>
    <property type="molecule type" value="Genomic_DNA"/>
</dbReference>
<feature type="compositionally biased region" description="Basic residues" evidence="1">
    <location>
        <begin position="44"/>
        <end position="59"/>
    </location>
</feature>
<proteinExistence type="predicted"/>
<evidence type="ECO:0000313" key="3">
    <source>
        <dbReference type="Proteomes" id="UP000283269"/>
    </source>
</evidence>
<evidence type="ECO:0000313" key="2">
    <source>
        <dbReference type="EMBL" id="PPQ82841.1"/>
    </source>
</evidence>
<feature type="compositionally biased region" description="Basic and acidic residues" evidence="1">
    <location>
        <begin position="321"/>
        <end position="330"/>
    </location>
</feature>
<dbReference type="Proteomes" id="UP000283269">
    <property type="component" value="Unassembled WGS sequence"/>
</dbReference>
<sequence length="465" mass="49635">MSSNIEATQLTHQPFPTNIVMTNCNNVSSSTCIGVGNDPEFVKRPKPKRSPKMSFRSRGRSSLLDQAKASVAPHVSNEQPNADPSRTAQDEGVNALFAFAENIMSSPAPNPNLRAAAHAQASAANIAYGNMPYATPYYYSIPPWEAGAQAAAAQANPAFANMSSDMQNRTGAHPNGFTSVNSVNINSNNMSNVIVTNSGKTYVNGRLVESTSSSGSRSGGGSRTVISNRVVSGGKCTTTKIRSRQSRKPKVSDTSNICVNGRALPLSELDFLSGSSSSNSESIQEVINIELANLQDFDLGDLQVRVSPRPPSNTPTANTGRADRSADHVRQPTTYQSITPTATTATITDRNTRAPQPSPSARPSGSNEARSYPNDVPPPKYSDVVGNGLGTSHSRTDATPTPRRPPPESKSTTTVPPPVRHATSRNAGIPRSSWTSRLGETLSNLWPRKWRSSIPVNNSFVGKKY</sequence>
<feature type="region of interest" description="Disordered" evidence="1">
    <location>
        <begin position="303"/>
        <end position="435"/>
    </location>
</feature>
<feature type="region of interest" description="Disordered" evidence="1">
    <location>
        <begin position="37"/>
        <end position="88"/>
    </location>
</feature>
<reference evidence="2 3" key="1">
    <citation type="journal article" date="2018" name="Evol. Lett.">
        <title>Horizontal gene cluster transfer increased hallucinogenic mushroom diversity.</title>
        <authorList>
            <person name="Reynolds H.T."/>
            <person name="Vijayakumar V."/>
            <person name="Gluck-Thaler E."/>
            <person name="Korotkin H.B."/>
            <person name="Matheny P.B."/>
            <person name="Slot J.C."/>
        </authorList>
    </citation>
    <scope>NUCLEOTIDE SEQUENCE [LARGE SCALE GENOMIC DNA]</scope>
    <source>
        <strain evidence="2 3">2631</strain>
    </source>
</reference>
<dbReference type="InParanoid" id="A0A409WWJ7"/>
<feature type="compositionally biased region" description="Polar residues" evidence="1">
    <location>
        <begin position="76"/>
        <end position="87"/>
    </location>
</feature>
<accession>A0A409WWJ7</accession>